<keyword evidence="9" id="KW-1185">Reference proteome</keyword>
<dbReference type="GO" id="GO:0003676">
    <property type="term" value="F:nucleic acid binding"/>
    <property type="evidence" value="ECO:0007669"/>
    <property type="project" value="InterPro"/>
</dbReference>
<feature type="binding site" evidence="5">
    <location>
        <position position="186"/>
    </location>
    <ligand>
        <name>S-adenosyl-L-methionine</name>
        <dbReference type="ChEBI" id="CHEBI:59789"/>
    </ligand>
</feature>
<proteinExistence type="inferred from homology"/>
<evidence type="ECO:0000256" key="5">
    <source>
        <dbReference type="HAMAP-Rule" id="MF_02126"/>
    </source>
</evidence>
<evidence type="ECO:0000256" key="3">
    <source>
        <dbReference type="ARBA" id="ARBA00022691"/>
    </source>
</evidence>
<dbReference type="CDD" id="cd02440">
    <property type="entry name" value="AdoMet_MTases"/>
    <property type="match status" value="1"/>
</dbReference>
<dbReference type="GO" id="GO:0102559">
    <property type="term" value="F:peptide chain release factor N(5)-glutamine methyltransferase activity"/>
    <property type="evidence" value="ECO:0007669"/>
    <property type="project" value="UniProtKB-EC"/>
</dbReference>
<keyword evidence="3 5" id="KW-0949">S-adenosyl-L-methionine</keyword>
<dbReference type="PANTHER" id="PTHR18895">
    <property type="entry name" value="HEMK METHYLTRANSFERASE"/>
    <property type="match status" value="1"/>
</dbReference>
<dbReference type="InterPro" id="IPR004556">
    <property type="entry name" value="HemK-like"/>
</dbReference>
<dbReference type="InterPro" id="IPR050320">
    <property type="entry name" value="N5-glutamine_MTase"/>
</dbReference>
<dbReference type="InterPro" id="IPR019874">
    <property type="entry name" value="RF_methyltr_PrmC"/>
</dbReference>
<dbReference type="InterPro" id="IPR002052">
    <property type="entry name" value="DNA_methylase_N6_adenine_CS"/>
</dbReference>
<feature type="domain" description="Methyltransferase small" evidence="6">
    <location>
        <begin position="112"/>
        <end position="189"/>
    </location>
</feature>
<dbReference type="PROSITE" id="PS00092">
    <property type="entry name" value="N6_MTASE"/>
    <property type="match status" value="1"/>
</dbReference>
<feature type="binding site" evidence="5">
    <location>
        <begin position="186"/>
        <end position="189"/>
    </location>
    <ligand>
        <name>substrate</name>
    </ligand>
</feature>
<comment type="caution">
    <text evidence="8">The sequence shown here is derived from an EMBL/GenBank/DDBJ whole genome shotgun (WGS) entry which is preliminary data.</text>
</comment>
<dbReference type="SUPFAM" id="SSF53335">
    <property type="entry name" value="S-adenosyl-L-methionine-dependent methyltransferases"/>
    <property type="match status" value="1"/>
</dbReference>
<dbReference type="HAMAP" id="MF_02126">
    <property type="entry name" value="RF_methyltr_PrmC"/>
    <property type="match status" value="1"/>
</dbReference>
<feature type="binding site" evidence="5">
    <location>
        <begin position="120"/>
        <end position="124"/>
    </location>
    <ligand>
        <name>S-adenosyl-L-methionine</name>
        <dbReference type="ChEBI" id="CHEBI:59789"/>
    </ligand>
</feature>
<accession>A0A7W9ZGQ8</accession>
<dbReference type="NCBIfam" id="TIGR00536">
    <property type="entry name" value="hemK_fam"/>
    <property type="match status" value="1"/>
</dbReference>
<comment type="catalytic activity">
    <reaction evidence="4 5">
        <text>L-glutaminyl-[peptide chain release factor] + S-adenosyl-L-methionine = N(5)-methyl-L-glutaminyl-[peptide chain release factor] + S-adenosyl-L-homocysteine + H(+)</text>
        <dbReference type="Rhea" id="RHEA:42896"/>
        <dbReference type="Rhea" id="RHEA-COMP:10271"/>
        <dbReference type="Rhea" id="RHEA-COMP:10272"/>
        <dbReference type="ChEBI" id="CHEBI:15378"/>
        <dbReference type="ChEBI" id="CHEBI:30011"/>
        <dbReference type="ChEBI" id="CHEBI:57856"/>
        <dbReference type="ChEBI" id="CHEBI:59789"/>
        <dbReference type="ChEBI" id="CHEBI:61891"/>
        <dbReference type="EC" id="2.1.1.297"/>
    </reaction>
</comment>
<evidence type="ECO:0000313" key="9">
    <source>
        <dbReference type="Proteomes" id="UP000544872"/>
    </source>
</evidence>
<keyword evidence="1 5" id="KW-0489">Methyltransferase</keyword>
<dbReference type="InterPro" id="IPR029063">
    <property type="entry name" value="SAM-dependent_MTases_sf"/>
</dbReference>
<dbReference type="Pfam" id="PF05175">
    <property type="entry name" value="MTS"/>
    <property type="match status" value="1"/>
</dbReference>
<evidence type="ECO:0000256" key="4">
    <source>
        <dbReference type="ARBA" id="ARBA00048391"/>
    </source>
</evidence>
<keyword evidence="2 5" id="KW-0808">Transferase</keyword>
<feature type="binding site" evidence="5">
    <location>
        <position position="143"/>
    </location>
    <ligand>
        <name>S-adenosyl-L-methionine</name>
        <dbReference type="ChEBI" id="CHEBI:59789"/>
    </ligand>
</feature>
<dbReference type="Proteomes" id="UP000544872">
    <property type="component" value="Unassembled WGS sequence"/>
</dbReference>
<dbReference type="RefSeq" id="WP_184262714.1">
    <property type="nucleotide sequence ID" value="NZ_JACIIX010000004.1"/>
</dbReference>
<dbReference type="PANTHER" id="PTHR18895:SF74">
    <property type="entry name" value="MTRF1L RELEASE FACTOR GLUTAMINE METHYLTRANSFERASE"/>
    <property type="match status" value="1"/>
</dbReference>
<dbReference type="Gene3D" id="3.40.50.150">
    <property type="entry name" value="Vaccinia Virus protein VP39"/>
    <property type="match status" value="1"/>
</dbReference>
<comment type="function">
    <text evidence="5">Methylates the class 1 translation termination release factors RF1/PrfA and RF2/PrfB on the glutamine residue of the universally conserved GGQ motif.</text>
</comment>
<organism evidence="8 9">
    <name type="scientific">Novispirillum itersonii</name>
    <name type="common">Aquaspirillum itersonii</name>
    <dbReference type="NCBI Taxonomy" id="189"/>
    <lineage>
        <taxon>Bacteria</taxon>
        <taxon>Pseudomonadati</taxon>
        <taxon>Pseudomonadota</taxon>
        <taxon>Alphaproteobacteria</taxon>
        <taxon>Rhodospirillales</taxon>
        <taxon>Novispirillaceae</taxon>
        <taxon>Novispirillum</taxon>
    </lineage>
</organism>
<evidence type="ECO:0000259" key="7">
    <source>
        <dbReference type="Pfam" id="PF17827"/>
    </source>
</evidence>
<dbReference type="InterPro" id="IPR040758">
    <property type="entry name" value="PrmC_N"/>
</dbReference>
<name>A0A7W9ZGQ8_NOVIT</name>
<dbReference type="AlphaFoldDB" id="A0A7W9ZGQ8"/>
<feature type="binding site" evidence="5">
    <location>
        <position position="172"/>
    </location>
    <ligand>
        <name>S-adenosyl-L-methionine</name>
        <dbReference type="ChEBI" id="CHEBI:59789"/>
    </ligand>
</feature>
<reference evidence="8 9" key="1">
    <citation type="submission" date="2020-08" db="EMBL/GenBank/DDBJ databases">
        <title>Genomic Encyclopedia of Type Strains, Phase IV (KMG-IV): sequencing the most valuable type-strain genomes for metagenomic binning, comparative biology and taxonomic classification.</title>
        <authorList>
            <person name="Goeker M."/>
        </authorList>
    </citation>
    <scope>NUCLEOTIDE SEQUENCE [LARGE SCALE GENOMIC DNA]</scope>
    <source>
        <strain evidence="8 9">DSM 11590</strain>
    </source>
</reference>
<dbReference type="Gene3D" id="1.10.8.10">
    <property type="entry name" value="DNA helicase RuvA subunit, C-terminal domain"/>
    <property type="match status" value="1"/>
</dbReference>
<dbReference type="NCBIfam" id="TIGR03534">
    <property type="entry name" value="RF_mod_PrmC"/>
    <property type="match status" value="1"/>
</dbReference>
<evidence type="ECO:0000256" key="2">
    <source>
        <dbReference type="ARBA" id="ARBA00022679"/>
    </source>
</evidence>
<comment type="similarity">
    <text evidence="5">Belongs to the protein N5-glutamine methyltransferase family. PrmC subfamily.</text>
</comment>
<evidence type="ECO:0000259" key="6">
    <source>
        <dbReference type="Pfam" id="PF05175"/>
    </source>
</evidence>
<dbReference type="PRINTS" id="PR00507">
    <property type="entry name" value="N12N6MTFRASE"/>
</dbReference>
<dbReference type="GO" id="GO:0032259">
    <property type="term" value="P:methylation"/>
    <property type="evidence" value="ECO:0007669"/>
    <property type="project" value="UniProtKB-KW"/>
</dbReference>
<protein>
    <recommendedName>
        <fullName evidence="5">Release factor glutamine methyltransferase</fullName>
        <shortName evidence="5">RF MTase</shortName>
        <ecNumber evidence="5">2.1.1.297</ecNumber>
    </recommendedName>
    <alternativeName>
        <fullName evidence="5">N5-glutamine methyltransferase PrmC</fullName>
    </alternativeName>
    <alternativeName>
        <fullName evidence="5">Protein-(glutamine-N5) MTase PrmC</fullName>
    </alternativeName>
    <alternativeName>
        <fullName evidence="5">Protein-glutamine N-methyltransferase PrmC</fullName>
    </alternativeName>
</protein>
<sequence length="282" mass="29596">MVTVAAAVSALTPRFAAAGIDTARLDARLLVAAVAGIRAQDILLRPDLELTVEAEERLAEFARRREGREPVSRILGARGFWTLDLEVGGATLDPRPDTETVIEVVLERRKTPPGRILDLGTGTGAILLALLSEYPQAVGVGTDLMPAAVDLARRNAARCGLGGRAEFLLGSWTDGVTGPFEVVVSNPPYIPAADIPVLEPEVRNHDPLTALVGEDEDGLGCYRILIPKAVAVLAPGGLLVLEVGIGQAPAVTDLMNAAGFEHLQVRADLGGVDRCVSGLLPS</sequence>
<feature type="domain" description="Release factor glutamine methyltransferase N-terminal" evidence="7">
    <location>
        <begin position="10"/>
        <end position="76"/>
    </location>
</feature>
<dbReference type="Pfam" id="PF17827">
    <property type="entry name" value="PrmC_N"/>
    <property type="match status" value="1"/>
</dbReference>
<dbReference type="InterPro" id="IPR007848">
    <property type="entry name" value="Small_mtfrase_dom"/>
</dbReference>
<dbReference type="EMBL" id="JACIIX010000004">
    <property type="protein sequence ID" value="MBB6209969.1"/>
    <property type="molecule type" value="Genomic_DNA"/>
</dbReference>
<dbReference type="EC" id="2.1.1.297" evidence="5"/>
<evidence type="ECO:0000256" key="1">
    <source>
        <dbReference type="ARBA" id="ARBA00022603"/>
    </source>
</evidence>
<evidence type="ECO:0000313" key="8">
    <source>
        <dbReference type="EMBL" id="MBB6209969.1"/>
    </source>
</evidence>
<gene>
    <name evidence="5" type="primary">prmC</name>
    <name evidence="8" type="ORF">FHS48_001379</name>
</gene>